<reference evidence="1" key="1">
    <citation type="submission" date="2020-06" db="EMBL/GenBank/DDBJ databases">
        <authorList>
            <person name="Li T."/>
            <person name="Hu X."/>
            <person name="Zhang T."/>
            <person name="Song X."/>
            <person name="Zhang H."/>
            <person name="Dai N."/>
            <person name="Sheng W."/>
            <person name="Hou X."/>
            <person name="Wei L."/>
        </authorList>
    </citation>
    <scope>NUCLEOTIDE SEQUENCE</scope>
    <source>
        <strain evidence="1">KEN1</strain>
        <tissue evidence="1">Leaf</tissue>
    </source>
</reference>
<gene>
    <name evidence="1" type="ORF">Slati_0397700</name>
</gene>
<name>A0AAW2XUP3_9LAMI</name>
<accession>A0AAW2XUP3</accession>
<sequence length="158" mass="17587">MIMLMTQSPLARSKIQSLYAGDYRDSSNLRTTLILSESGIQLIPIKPPRLSCDDPPELVQSVDYLVNQPTKLYRCPTSVADETRQSSNECNTQCKTQEDSRCPVSRSSTWNALDQPSEVGFVAAIQCATHLHELSKWSVGICTIKAALNIIAKHNRHL</sequence>
<proteinExistence type="predicted"/>
<comment type="caution">
    <text evidence="1">The sequence shown here is derived from an EMBL/GenBank/DDBJ whole genome shotgun (WGS) entry which is preliminary data.</text>
</comment>
<dbReference type="AlphaFoldDB" id="A0AAW2XUP3"/>
<protein>
    <submittedName>
        <fullName evidence="1">Uncharacterized protein</fullName>
    </submittedName>
</protein>
<organism evidence="1">
    <name type="scientific">Sesamum latifolium</name>
    <dbReference type="NCBI Taxonomy" id="2727402"/>
    <lineage>
        <taxon>Eukaryota</taxon>
        <taxon>Viridiplantae</taxon>
        <taxon>Streptophyta</taxon>
        <taxon>Embryophyta</taxon>
        <taxon>Tracheophyta</taxon>
        <taxon>Spermatophyta</taxon>
        <taxon>Magnoliopsida</taxon>
        <taxon>eudicotyledons</taxon>
        <taxon>Gunneridae</taxon>
        <taxon>Pentapetalae</taxon>
        <taxon>asterids</taxon>
        <taxon>lamiids</taxon>
        <taxon>Lamiales</taxon>
        <taxon>Pedaliaceae</taxon>
        <taxon>Sesamum</taxon>
    </lineage>
</organism>
<reference evidence="1" key="2">
    <citation type="journal article" date="2024" name="Plant">
        <title>Genomic evolution and insights into agronomic trait innovations of Sesamum species.</title>
        <authorList>
            <person name="Miao H."/>
            <person name="Wang L."/>
            <person name="Qu L."/>
            <person name="Liu H."/>
            <person name="Sun Y."/>
            <person name="Le M."/>
            <person name="Wang Q."/>
            <person name="Wei S."/>
            <person name="Zheng Y."/>
            <person name="Lin W."/>
            <person name="Duan Y."/>
            <person name="Cao H."/>
            <person name="Xiong S."/>
            <person name="Wang X."/>
            <person name="Wei L."/>
            <person name="Li C."/>
            <person name="Ma Q."/>
            <person name="Ju M."/>
            <person name="Zhao R."/>
            <person name="Li G."/>
            <person name="Mu C."/>
            <person name="Tian Q."/>
            <person name="Mei H."/>
            <person name="Zhang T."/>
            <person name="Gao T."/>
            <person name="Zhang H."/>
        </authorList>
    </citation>
    <scope>NUCLEOTIDE SEQUENCE</scope>
    <source>
        <strain evidence="1">KEN1</strain>
    </source>
</reference>
<dbReference type="EMBL" id="JACGWN010000002">
    <property type="protein sequence ID" value="KAL0457705.1"/>
    <property type="molecule type" value="Genomic_DNA"/>
</dbReference>
<evidence type="ECO:0000313" key="1">
    <source>
        <dbReference type="EMBL" id="KAL0457705.1"/>
    </source>
</evidence>